<dbReference type="PROSITE" id="PS50216">
    <property type="entry name" value="DHHC"/>
    <property type="match status" value="1"/>
</dbReference>
<dbReference type="GO" id="GO:0016020">
    <property type="term" value="C:membrane"/>
    <property type="evidence" value="ECO:0007669"/>
    <property type="project" value="UniProtKB-SubCell"/>
</dbReference>
<keyword evidence="8 10" id="KW-0012">Acyltransferase</keyword>
<evidence type="ECO:0000256" key="8">
    <source>
        <dbReference type="ARBA" id="ARBA00023315"/>
    </source>
</evidence>
<dbReference type="GO" id="GO:0006612">
    <property type="term" value="P:protein targeting to membrane"/>
    <property type="evidence" value="ECO:0007669"/>
    <property type="project" value="TreeGrafter"/>
</dbReference>
<evidence type="ECO:0000256" key="11">
    <source>
        <dbReference type="SAM" id="MobiDB-lite"/>
    </source>
</evidence>
<feature type="region of interest" description="Disordered" evidence="11">
    <location>
        <begin position="399"/>
        <end position="422"/>
    </location>
</feature>
<reference evidence="13 14" key="1">
    <citation type="journal article" date="2019" name="Mol. Biol. Evol.">
        <title>Blast fungal genomes show frequent chromosomal changes, gene gains and losses, and effector gene turnover.</title>
        <authorList>
            <person name="Gomez Luciano L.B."/>
            <person name="Jason Tsai I."/>
            <person name="Chuma I."/>
            <person name="Tosa Y."/>
            <person name="Chen Y.H."/>
            <person name="Li J.Y."/>
            <person name="Li M.Y."/>
            <person name="Jade Lu M.Y."/>
            <person name="Nakayashiki H."/>
            <person name="Li W.H."/>
        </authorList>
    </citation>
    <scope>NUCLEOTIDE SEQUENCE [LARGE SCALE GENOMIC DNA]</scope>
    <source>
        <strain evidence="13">MZ5-1-6</strain>
    </source>
</reference>
<evidence type="ECO:0000313" key="14">
    <source>
        <dbReference type="Proteomes" id="UP000294847"/>
    </source>
</evidence>
<name>A0A4P7NK17_PYROR</name>
<dbReference type="PANTHER" id="PTHR22883:SF288">
    <property type="entry name" value="PALMITOYLTRANSFERASE SWF1"/>
    <property type="match status" value="1"/>
</dbReference>
<gene>
    <name evidence="13" type="ORF">PoMZ_11293</name>
</gene>
<feature type="transmembrane region" description="Helical" evidence="10">
    <location>
        <begin position="264"/>
        <end position="284"/>
    </location>
</feature>
<evidence type="ECO:0000256" key="2">
    <source>
        <dbReference type="ARBA" id="ARBA00022679"/>
    </source>
</evidence>
<evidence type="ECO:0000256" key="10">
    <source>
        <dbReference type="RuleBase" id="RU079119"/>
    </source>
</evidence>
<evidence type="ECO:0000259" key="12">
    <source>
        <dbReference type="Pfam" id="PF01529"/>
    </source>
</evidence>
<feature type="transmembrane region" description="Helical" evidence="10">
    <location>
        <begin position="200"/>
        <end position="224"/>
    </location>
</feature>
<sequence length="422" mass="47699">MGTIATIAAVVLGISFMTFVAFFGRLPMFRHTPVSWLHRLLWVYIPRGVLALDQKLTSGKFGSSLMRFGRFMMNDRHPTVMIFFFLILAISESAALPKAWSQLTTMQQIILATSVFLPYYTLYKAAYTDPGYITGDNHRAHMAAYPYDFTIFHPGSSCRTCGLLKPPRSKHCSICKHCIGRMDHHCIFINSCVGAGNAHWFLLLLLSTAFLCLYGGVLCMSLIVRSIRRRAPGFEVLWWRGNFGDGMDLNSYFVLWSWGIADQVQLGAVGLLAILCSPLVWGLFGYNMWNVWGGVTTNESLKWSDLGEDMADGIAFKRRIAPGRLKDLRFEPAYTSWPVEAEQIVIRTNDGQPPPVQGGGLEGDGEWERVWKLKNVENLYDLGFWDNLADIFSPTKTSNDSYMEIPHAEDPGPRRGRRRVRD</sequence>
<evidence type="ECO:0000256" key="1">
    <source>
        <dbReference type="ARBA" id="ARBA00004141"/>
    </source>
</evidence>
<keyword evidence="6" id="KW-0564">Palmitate</keyword>
<comment type="catalytic activity">
    <reaction evidence="9 10">
        <text>L-cysteinyl-[protein] + hexadecanoyl-CoA = S-hexadecanoyl-L-cysteinyl-[protein] + CoA</text>
        <dbReference type="Rhea" id="RHEA:36683"/>
        <dbReference type="Rhea" id="RHEA-COMP:10131"/>
        <dbReference type="Rhea" id="RHEA-COMP:11032"/>
        <dbReference type="ChEBI" id="CHEBI:29950"/>
        <dbReference type="ChEBI" id="CHEBI:57287"/>
        <dbReference type="ChEBI" id="CHEBI:57379"/>
        <dbReference type="ChEBI" id="CHEBI:74151"/>
        <dbReference type="EC" id="2.3.1.225"/>
    </reaction>
</comment>
<dbReference type="EC" id="2.3.1.225" evidence="10"/>
<dbReference type="AlphaFoldDB" id="A0A4P7NK17"/>
<keyword evidence="4 10" id="KW-1133">Transmembrane helix</keyword>
<dbReference type="GO" id="GO:0005783">
    <property type="term" value="C:endoplasmic reticulum"/>
    <property type="evidence" value="ECO:0007669"/>
    <property type="project" value="TreeGrafter"/>
</dbReference>
<keyword evidence="5 10" id="KW-0472">Membrane</keyword>
<dbReference type="EMBL" id="CP034208">
    <property type="protein sequence ID" value="QBZ62413.1"/>
    <property type="molecule type" value="Genomic_DNA"/>
</dbReference>
<evidence type="ECO:0000256" key="5">
    <source>
        <dbReference type="ARBA" id="ARBA00023136"/>
    </source>
</evidence>
<keyword evidence="3 10" id="KW-0812">Transmembrane</keyword>
<dbReference type="GO" id="GO:0019706">
    <property type="term" value="F:protein-cysteine S-palmitoyltransferase activity"/>
    <property type="evidence" value="ECO:0007669"/>
    <property type="project" value="UniProtKB-EC"/>
</dbReference>
<comment type="subcellular location">
    <subcellularLocation>
        <location evidence="1">Membrane</location>
        <topology evidence="1">Multi-pass membrane protein</topology>
    </subcellularLocation>
</comment>
<dbReference type="Pfam" id="PF01529">
    <property type="entry name" value="DHHC"/>
    <property type="match status" value="1"/>
</dbReference>
<proteinExistence type="inferred from homology"/>
<organism evidence="13 14">
    <name type="scientific">Pyricularia oryzae</name>
    <name type="common">Rice blast fungus</name>
    <name type="synonym">Magnaporthe oryzae</name>
    <dbReference type="NCBI Taxonomy" id="318829"/>
    <lineage>
        <taxon>Eukaryota</taxon>
        <taxon>Fungi</taxon>
        <taxon>Dikarya</taxon>
        <taxon>Ascomycota</taxon>
        <taxon>Pezizomycotina</taxon>
        <taxon>Sordariomycetes</taxon>
        <taxon>Sordariomycetidae</taxon>
        <taxon>Magnaporthales</taxon>
        <taxon>Pyriculariaceae</taxon>
        <taxon>Pyricularia</taxon>
    </lineage>
</organism>
<accession>A0A4P7NK17</accession>
<dbReference type="Proteomes" id="UP000294847">
    <property type="component" value="Chromosome 5"/>
</dbReference>
<dbReference type="PANTHER" id="PTHR22883">
    <property type="entry name" value="ZINC FINGER DHHC DOMAIN CONTAINING PROTEIN"/>
    <property type="match status" value="1"/>
</dbReference>
<evidence type="ECO:0000256" key="7">
    <source>
        <dbReference type="ARBA" id="ARBA00023288"/>
    </source>
</evidence>
<comment type="similarity">
    <text evidence="10">Belongs to the DHHC palmitoyltransferase family.</text>
</comment>
<evidence type="ECO:0000313" key="13">
    <source>
        <dbReference type="EMBL" id="QBZ62413.1"/>
    </source>
</evidence>
<keyword evidence="7" id="KW-0449">Lipoprotein</keyword>
<dbReference type="InterPro" id="IPR039859">
    <property type="entry name" value="PFA4/ZDH16/20/ERF2-like"/>
</dbReference>
<evidence type="ECO:0000256" key="4">
    <source>
        <dbReference type="ARBA" id="ARBA00022989"/>
    </source>
</evidence>
<feature type="transmembrane region" description="Helical" evidence="10">
    <location>
        <begin position="79"/>
        <end position="96"/>
    </location>
</feature>
<dbReference type="InterPro" id="IPR001594">
    <property type="entry name" value="Palmitoyltrfase_DHHC"/>
</dbReference>
<feature type="domain" description="Palmitoyltransferase DHHC" evidence="12">
    <location>
        <begin position="154"/>
        <end position="303"/>
    </location>
</feature>
<protein>
    <recommendedName>
        <fullName evidence="10">Palmitoyltransferase</fullName>
        <ecNumber evidence="10">2.3.1.225</ecNumber>
    </recommendedName>
</protein>
<evidence type="ECO:0000256" key="6">
    <source>
        <dbReference type="ARBA" id="ARBA00023139"/>
    </source>
</evidence>
<keyword evidence="2 10" id="KW-0808">Transferase</keyword>
<feature type="transmembrane region" description="Helical" evidence="10">
    <location>
        <begin position="6"/>
        <end position="24"/>
    </location>
</feature>
<evidence type="ECO:0000256" key="3">
    <source>
        <dbReference type="ARBA" id="ARBA00022692"/>
    </source>
</evidence>
<evidence type="ECO:0000256" key="9">
    <source>
        <dbReference type="ARBA" id="ARBA00048048"/>
    </source>
</evidence>
<dbReference type="GO" id="GO:0005794">
    <property type="term" value="C:Golgi apparatus"/>
    <property type="evidence" value="ECO:0007669"/>
    <property type="project" value="TreeGrafter"/>
</dbReference>
<comment type="domain">
    <text evidence="10">The DHHC domain is required for palmitoyltransferase activity.</text>
</comment>